<dbReference type="PROSITE" id="PS51186">
    <property type="entry name" value="GNAT"/>
    <property type="match status" value="1"/>
</dbReference>
<comment type="caution">
    <text evidence="3">The sequence shown here is derived from an EMBL/GenBank/DDBJ whole genome shotgun (WGS) entry which is preliminary data.</text>
</comment>
<protein>
    <submittedName>
        <fullName evidence="3">GNAT family N-acetyltransferase</fullName>
    </submittedName>
</protein>
<gene>
    <name evidence="3" type="ORF">EDM59_17745</name>
</gene>
<keyword evidence="4" id="KW-1185">Reference proteome</keyword>
<dbReference type="EMBL" id="RHHU01000010">
    <property type="protein sequence ID" value="RNB84335.1"/>
    <property type="molecule type" value="Genomic_DNA"/>
</dbReference>
<evidence type="ECO:0000313" key="4">
    <source>
        <dbReference type="Proteomes" id="UP000269573"/>
    </source>
</evidence>
<reference evidence="3 4" key="1">
    <citation type="submission" date="2018-10" db="EMBL/GenBank/DDBJ databases">
        <title>Phylogenomics of Brevibacillus.</title>
        <authorList>
            <person name="Dunlap C."/>
        </authorList>
    </citation>
    <scope>NUCLEOTIDE SEQUENCE [LARGE SCALE GENOMIC DNA]</scope>
    <source>
        <strain evidence="3 4">JCM 15774</strain>
    </source>
</reference>
<keyword evidence="3" id="KW-0808">Transferase</keyword>
<name>A0A3M8DAL2_9BACL</name>
<dbReference type="SUPFAM" id="SSF55729">
    <property type="entry name" value="Acyl-CoA N-acyltransferases (Nat)"/>
    <property type="match status" value="1"/>
</dbReference>
<dbReference type="Gene3D" id="3.40.630.30">
    <property type="match status" value="1"/>
</dbReference>
<dbReference type="InterPro" id="IPR000182">
    <property type="entry name" value="GNAT_dom"/>
</dbReference>
<evidence type="ECO:0000256" key="1">
    <source>
        <dbReference type="ARBA" id="ARBA00023251"/>
    </source>
</evidence>
<keyword evidence="1" id="KW-0046">Antibiotic resistance</keyword>
<feature type="domain" description="N-acetyltransferase" evidence="2">
    <location>
        <begin position="6"/>
        <end position="172"/>
    </location>
</feature>
<sequence length="177" mass="20849">MRAALLKMRPLLLQDAPFLVTWLSDERVLHYYEGRDRPHDLQLVHEHFYPKDDDTSRCLFLYDGHPIGYGQYYPLDQESKQAYGYDPSSIIYGIDQFIGEPSYWDRGLGTFLVQTLLVHLSTHFGAQKVVLDPQASNARAIRCYEKCGFQKVKWHPRHEWHEGSLRDCWLMEWNSLS</sequence>
<dbReference type="Proteomes" id="UP000269573">
    <property type="component" value="Unassembled WGS sequence"/>
</dbReference>
<dbReference type="AlphaFoldDB" id="A0A3M8DAL2"/>
<organism evidence="3 4">
    <name type="scientific">Brevibacillus nitrificans</name>
    <dbReference type="NCBI Taxonomy" id="651560"/>
    <lineage>
        <taxon>Bacteria</taxon>
        <taxon>Bacillati</taxon>
        <taxon>Bacillota</taxon>
        <taxon>Bacilli</taxon>
        <taxon>Bacillales</taxon>
        <taxon>Paenibacillaceae</taxon>
        <taxon>Brevibacillus</taxon>
    </lineage>
</organism>
<dbReference type="GO" id="GO:0016410">
    <property type="term" value="F:N-acyltransferase activity"/>
    <property type="evidence" value="ECO:0007669"/>
    <property type="project" value="TreeGrafter"/>
</dbReference>
<accession>A0A3M8DAL2</accession>
<dbReference type="CDD" id="cd04301">
    <property type="entry name" value="NAT_SF"/>
    <property type="match status" value="1"/>
</dbReference>
<proteinExistence type="predicted"/>
<dbReference type="Pfam" id="PF13523">
    <property type="entry name" value="Acetyltransf_8"/>
    <property type="match status" value="1"/>
</dbReference>
<evidence type="ECO:0000259" key="2">
    <source>
        <dbReference type="PROSITE" id="PS51186"/>
    </source>
</evidence>
<dbReference type="PANTHER" id="PTHR31438">
    <property type="entry name" value="LYSINE N-ACYLTRANSFERASE C17G9.06C-RELATED"/>
    <property type="match status" value="1"/>
</dbReference>
<dbReference type="GO" id="GO:0046677">
    <property type="term" value="P:response to antibiotic"/>
    <property type="evidence" value="ECO:0007669"/>
    <property type="project" value="UniProtKB-KW"/>
</dbReference>
<dbReference type="PANTHER" id="PTHR31438:SF1">
    <property type="entry name" value="LYSINE N-ACYLTRANSFERASE C17G9.06C-RELATED"/>
    <property type="match status" value="1"/>
</dbReference>
<evidence type="ECO:0000313" key="3">
    <source>
        <dbReference type="EMBL" id="RNB84335.1"/>
    </source>
</evidence>
<dbReference type="InterPro" id="IPR016181">
    <property type="entry name" value="Acyl_CoA_acyltransferase"/>
</dbReference>